<accession>A0ACC0XH12</accession>
<dbReference type="Proteomes" id="UP001163603">
    <property type="component" value="Chromosome 12"/>
</dbReference>
<comment type="caution">
    <text evidence="1">The sequence shown here is derived from an EMBL/GenBank/DDBJ whole genome shotgun (WGS) entry which is preliminary data.</text>
</comment>
<reference evidence="2" key="1">
    <citation type="journal article" date="2023" name="G3 (Bethesda)">
        <title>Genome assembly and association tests identify interacting loci associated with vigor, precocity, and sex in interspecific pistachio rootstocks.</title>
        <authorList>
            <person name="Palmer W."/>
            <person name="Jacygrad E."/>
            <person name="Sagayaradj S."/>
            <person name="Cavanaugh K."/>
            <person name="Han R."/>
            <person name="Bertier L."/>
            <person name="Beede B."/>
            <person name="Kafkas S."/>
            <person name="Golino D."/>
            <person name="Preece J."/>
            <person name="Michelmore R."/>
        </authorList>
    </citation>
    <scope>NUCLEOTIDE SEQUENCE [LARGE SCALE GENOMIC DNA]</scope>
</reference>
<gene>
    <name evidence="1" type="ORF">Pint_10270</name>
</gene>
<dbReference type="EMBL" id="CM047747">
    <property type="protein sequence ID" value="KAJ0016426.1"/>
    <property type="molecule type" value="Genomic_DNA"/>
</dbReference>
<protein>
    <submittedName>
        <fullName evidence="1">Uncharacterized protein</fullName>
    </submittedName>
</protein>
<sequence length="893" mass="100182">MPIYKLKFYQLQIIFYFVKKKNRNMLMFMKQQWFLLLCFMIILSCFRPLKCAQLPLHPDEAIVLKQMAATMGFTLLNSTKDPCQSHMLPIATYHLEASNPTTPTNIILCNYTSGNYSHITNISLKVQSFQGRLPPQLVDLKFLRFIDFTCNYLNGTLPKEWAALRHLDTISVTANRLTGEIPPDWGNITNLIYLSLEANHLSGSIPEKLGKLVNLNVLSLSCNQFVGSLPETLANIKNMNNFRISDNNFSGPVPELIGKWTHLTRLEMYSSGFEGPIPDAIFHLENLTDLRISDMTGLQNFSFPNLSKKINHLYAKVLRNLNMSGRFPTDIGHIDNTLDLTFNNLEGEISVDAVPARYTFLGGNRFNGNIPDSFLSSGQFVDLSYNNFTPLTSGCPNNRQINMYQSFSQKNNTNSIAAIKAFCNRLKLHALLFLANDDAISDFIMHVADYRSLHINCGGPDITINNTLYEGDRNAGFGAAWNYNYGTNWGFISTGDFMDDNEMNSNGYIISTNSTPLNFSGLYSTARASPLYLIYYGYCLVNGNYTVNLHFAEILFRDAEPYNRVGRRIFSIYIQGILVQKDFNIKEAANGTGKAIIRSFNTTVTDNTLEIRLYWAGKGTTCIPSRGYYGAIISAISVCYGLESNCVGEIYGESKKTRNLPVVIGVATSVLSLIFITMGFFYWRCYTSGHKNTTERDLEGLDLQTCTFTFRQLRSATKNFDSENKIGEGGFGSVYKAFDLQQKGNLMELVDPKLENEFNKEEAERMIKVALLCSNASPSLRPTMSEVVSMLDAETDIQEVISDPSIYGSDFQLQPLKNHYQRIQDQSSRGSSAQNFSSDKISLGSSTTSAHDLFSINPESIRKITSAHDLYPLPSQTNSLNVSDTSSILHHSS</sequence>
<organism evidence="1 2">
    <name type="scientific">Pistacia integerrima</name>
    <dbReference type="NCBI Taxonomy" id="434235"/>
    <lineage>
        <taxon>Eukaryota</taxon>
        <taxon>Viridiplantae</taxon>
        <taxon>Streptophyta</taxon>
        <taxon>Embryophyta</taxon>
        <taxon>Tracheophyta</taxon>
        <taxon>Spermatophyta</taxon>
        <taxon>Magnoliopsida</taxon>
        <taxon>eudicotyledons</taxon>
        <taxon>Gunneridae</taxon>
        <taxon>Pentapetalae</taxon>
        <taxon>rosids</taxon>
        <taxon>malvids</taxon>
        <taxon>Sapindales</taxon>
        <taxon>Anacardiaceae</taxon>
        <taxon>Pistacia</taxon>
    </lineage>
</organism>
<keyword evidence="2" id="KW-1185">Reference proteome</keyword>
<name>A0ACC0XH12_9ROSI</name>
<evidence type="ECO:0000313" key="2">
    <source>
        <dbReference type="Proteomes" id="UP001163603"/>
    </source>
</evidence>
<proteinExistence type="predicted"/>
<evidence type="ECO:0000313" key="1">
    <source>
        <dbReference type="EMBL" id="KAJ0016426.1"/>
    </source>
</evidence>